<evidence type="ECO:0000313" key="12">
    <source>
        <dbReference type="Proteomes" id="UP000434276"/>
    </source>
</evidence>
<comment type="subunit">
    <text evidence="3 8">Homodimer and heterodimers.</text>
</comment>
<evidence type="ECO:0000256" key="8">
    <source>
        <dbReference type="RuleBase" id="RU361233"/>
    </source>
</evidence>
<organism evidence="11 12">
    <name type="scientific">Arabidopsis thaliana</name>
    <name type="common">Mouse-ear cress</name>
    <dbReference type="NCBI Taxonomy" id="3702"/>
    <lineage>
        <taxon>Eukaryota</taxon>
        <taxon>Viridiplantae</taxon>
        <taxon>Streptophyta</taxon>
        <taxon>Embryophyta</taxon>
        <taxon>Tracheophyta</taxon>
        <taxon>Spermatophyta</taxon>
        <taxon>Magnoliopsida</taxon>
        <taxon>eudicotyledons</taxon>
        <taxon>Gunneridae</taxon>
        <taxon>Pentapetalae</taxon>
        <taxon>rosids</taxon>
        <taxon>malvids</taxon>
        <taxon>Brassicales</taxon>
        <taxon>Brassicaceae</taxon>
        <taxon>Camelineae</taxon>
        <taxon>Arabidopsis</taxon>
    </lineage>
</organism>
<feature type="region of interest" description="Disordered" evidence="9">
    <location>
        <begin position="1"/>
        <end position="32"/>
    </location>
</feature>
<sequence>MASTENPDPETGKSEPIPASATPPPPPPSSAASFLDCRKIDIITRFRLRLLSPAPVSAEFNDSPAFIYFVVALVVASFYALISTLVSISLLLKPEFTAQFSIYLASLDMVMLGILASATGTAGGVAYIALKGNEEVGWNKICNVYDKFCRYIATSLALSLFASLLLLVLSIWSALSKRT</sequence>
<evidence type="ECO:0000256" key="5">
    <source>
        <dbReference type="ARBA" id="ARBA00022692"/>
    </source>
</evidence>
<feature type="domain" description="Casparian strip membrane protein" evidence="10">
    <location>
        <begin position="53"/>
        <end position="165"/>
    </location>
</feature>
<evidence type="ECO:0000313" key="11">
    <source>
        <dbReference type="EMBL" id="CAA0381543.1"/>
    </source>
</evidence>
<dbReference type="OrthoDB" id="1926504at2759"/>
<comment type="caution">
    <text evidence="8">Lacks conserved residue(s) required for the propagation of feature annotation.</text>
</comment>
<keyword evidence="7 8" id="KW-0472">Membrane</keyword>
<accession>A0A5S9X9Q6</accession>
<name>A0A5S9X9Q6_ARATH</name>
<dbReference type="AlphaFoldDB" id="A0A5S9X9Q6"/>
<evidence type="ECO:0000256" key="9">
    <source>
        <dbReference type="SAM" id="MobiDB-lite"/>
    </source>
</evidence>
<keyword evidence="4 8" id="KW-1003">Cell membrane</keyword>
<proteinExistence type="inferred from homology"/>
<evidence type="ECO:0000256" key="4">
    <source>
        <dbReference type="ARBA" id="ARBA00022475"/>
    </source>
</evidence>
<dbReference type="PANTHER" id="PTHR36488">
    <property type="entry name" value="CASP-LIKE PROTEIN 1U1"/>
    <property type="match status" value="1"/>
</dbReference>
<feature type="transmembrane region" description="Helical" evidence="8">
    <location>
        <begin position="104"/>
        <end position="130"/>
    </location>
</feature>
<dbReference type="NCBIfam" id="TIGR01569">
    <property type="entry name" value="A_tha_TIGR01569"/>
    <property type="match status" value="1"/>
</dbReference>
<keyword evidence="6 8" id="KW-1133">Transmembrane helix</keyword>
<feature type="transmembrane region" description="Helical" evidence="8">
    <location>
        <begin position="150"/>
        <end position="175"/>
    </location>
</feature>
<dbReference type="GO" id="GO:0005886">
    <property type="term" value="C:plasma membrane"/>
    <property type="evidence" value="ECO:0007669"/>
    <property type="project" value="UniProtKB-SubCell"/>
</dbReference>
<evidence type="ECO:0000256" key="6">
    <source>
        <dbReference type="ARBA" id="ARBA00022989"/>
    </source>
</evidence>
<dbReference type="InterPro" id="IPR006702">
    <property type="entry name" value="CASP_dom"/>
</dbReference>
<dbReference type="PANTHER" id="PTHR36488:SF8">
    <property type="entry name" value="CASP-LIKE PROTEIN 1U1"/>
    <property type="match status" value="1"/>
</dbReference>
<dbReference type="Pfam" id="PF04535">
    <property type="entry name" value="CASP_dom"/>
    <property type="match status" value="1"/>
</dbReference>
<evidence type="ECO:0000256" key="3">
    <source>
        <dbReference type="ARBA" id="ARBA00011489"/>
    </source>
</evidence>
<comment type="subcellular location">
    <subcellularLocation>
        <location evidence="1 8">Cell membrane</location>
        <topology evidence="1 8">Multi-pass membrane protein</topology>
    </subcellularLocation>
</comment>
<feature type="transmembrane region" description="Helical" evidence="8">
    <location>
        <begin position="65"/>
        <end position="92"/>
    </location>
</feature>
<dbReference type="InterPro" id="IPR006459">
    <property type="entry name" value="CASP/CASPL"/>
</dbReference>
<comment type="similarity">
    <text evidence="2 8">Belongs to the Casparian strip membrane proteins (CASP) family.</text>
</comment>
<evidence type="ECO:0000259" key="10">
    <source>
        <dbReference type="Pfam" id="PF04535"/>
    </source>
</evidence>
<dbReference type="EMBL" id="CACSHJ010000089">
    <property type="protein sequence ID" value="CAA0381543.1"/>
    <property type="molecule type" value="Genomic_DNA"/>
</dbReference>
<evidence type="ECO:0000256" key="7">
    <source>
        <dbReference type="ARBA" id="ARBA00023136"/>
    </source>
</evidence>
<dbReference type="InterPro" id="IPR044173">
    <property type="entry name" value="CASPL"/>
</dbReference>
<dbReference type="Proteomes" id="UP000434276">
    <property type="component" value="Unassembled WGS sequence"/>
</dbReference>
<evidence type="ECO:0000256" key="1">
    <source>
        <dbReference type="ARBA" id="ARBA00004651"/>
    </source>
</evidence>
<reference evidence="11 12" key="1">
    <citation type="submission" date="2019-12" db="EMBL/GenBank/DDBJ databases">
        <authorList>
            <person name="Jiao W.-B."/>
            <person name="Schneeberger K."/>
        </authorList>
    </citation>
    <scope>NUCLEOTIDE SEQUENCE [LARGE SCALE GENOMIC DNA]</scope>
    <source>
        <strain evidence="12">cv. C24</strain>
    </source>
</reference>
<dbReference type="ExpressionAtlas" id="A0A5S9X9Q6">
    <property type="expression patterns" value="baseline and differential"/>
</dbReference>
<protein>
    <recommendedName>
        <fullName evidence="8">CASP-like protein</fullName>
    </recommendedName>
</protein>
<keyword evidence="5 8" id="KW-0812">Transmembrane</keyword>
<evidence type="ECO:0000256" key="2">
    <source>
        <dbReference type="ARBA" id="ARBA00007651"/>
    </source>
</evidence>
<gene>
    <name evidence="11" type="ORF">C24_LOCUS11794</name>
</gene>